<keyword evidence="1" id="KW-1133">Transmembrane helix</keyword>
<feature type="transmembrane region" description="Helical" evidence="1">
    <location>
        <begin position="32"/>
        <end position="50"/>
    </location>
</feature>
<keyword evidence="1" id="KW-0812">Transmembrane</keyword>
<comment type="caution">
    <text evidence="2">The sequence shown here is derived from an EMBL/GenBank/DDBJ whole genome shotgun (WGS) entry which is preliminary data.</text>
</comment>
<evidence type="ECO:0000313" key="2">
    <source>
        <dbReference type="EMBL" id="MBM7492669.1"/>
    </source>
</evidence>
<sequence length="395" mass="42345">MTSPRRRLVVASILLVLEAVFFALFVTESLTGAIVAVGLTCLSLWLHVVLHECGHLVVAKLLHLPVVAVRIVPFTGWRSEVWVRPAPSATALPLRMVLFYLGGPMTNLCTATALGAATTLLGTPLTRVAVIGAAIVGALLGLVNLVPWTSPHSDGRNLLRWLLAPTATTAVLRAAYYQEEIARALRTLSHGEVDGGRPGDPVLDGDDPRVALAAYRRRWSTGHWHSAADLMADAEHLAALARADSTDPRAAAAIGQVLSVQFGLWYLYAAVVTRSPVAHREVLEIWEMAQLGCHVQPHRLSARVAMSLAHLLNERPEQARSLVLDVRPGVDPPDLCSVAFLLRAIAECHLGNHADADTHVRAAGGNFRQLTQVVAAIRAADPTPPMFAPAPMAAT</sequence>
<accession>A0ABS2LXT2</accession>
<keyword evidence="3" id="KW-1185">Reference proteome</keyword>
<evidence type="ECO:0000313" key="3">
    <source>
        <dbReference type="Proteomes" id="UP000764837"/>
    </source>
</evidence>
<feature type="transmembrane region" description="Helical" evidence="1">
    <location>
        <begin position="57"/>
        <end position="77"/>
    </location>
</feature>
<gene>
    <name evidence="2" type="ORF">JOD64_003891</name>
</gene>
<name>A0ABS2LXT2_9ACTN</name>
<dbReference type="GO" id="GO:0006508">
    <property type="term" value="P:proteolysis"/>
    <property type="evidence" value="ECO:0007669"/>
    <property type="project" value="UniProtKB-KW"/>
</dbReference>
<protein>
    <submittedName>
        <fullName evidence="2">Zn-dependent protease</fullName>
    </submittedName>
</protein>
<dbReference type="EMBL" id="JAFBBP010000001">
    <property type="protein sequence ID" value="MBM7492669.1"/>
    <property type="molecule type" value="Genomic_DNA"/>
</dbReference>
<proteinExistence type="predicted"/>
<keyword evidence="2" id="KW-0645">Protease</keyword>
<evidence type="ECO:0000256" key="1">
    <source>
        <dbReference type="SAM" id="Phobius"/>
    </source>
</evidence>
<feature type="transmembrane region" description="Helical" evidence="1">
    <location>
        <begin position="128"/>
        <end position="146"/>
    </location>
</feature>
<feature type="transmembrane region" description="Helical" evidence="1">
    <location>
        <begin position="97"/>
        <end position="121"/>
    </location>
</feature>
<keyword evidence="1" id="KW-0472">Membrane</keyword>
<organism evidence="2 3">
    <name type="scientific">Micromonospora luteifusca</name>
    <dbReference type="NCBI Taxonomy" id="709860"/>
    <lineage>
        <taxon>Bacteria</taxon>
        <taxon>Bacillati</taxon>
        <taxon>Actinomycetota</taxon>
        <taxon>Actinomycetes</taxon>
        <taxon>Micromonosporales</taxon>
        <taxon>Micromonosporaceae</taxon>
        <taxon>Micromonospora</taxon>
    </lineage>
</organism>
<reference evidence="2 3" key="1">
    <citation type="submission" date="2021-01" db="EMBL/GenBank/DDBJ databases">
        <title>Sequencing the genomes of 1000 actinobacteria strains.</title>
        <authorList>
            <person name="Klenk H.-P."/>
        </authorList>
    </citation>
    <scope>NUCLEOTIDE SEQUENCE [LARGE SCALE GENOMIC DNA]</scope>
    <source>
        <strain evidence="2 3">DSM 100204</strain>
    </source>
</reference>
<dbReference type="RefSeq" id="WP_307813501.1">
    <property type="nucleotide sequence ID" value="NZ_JAFBBP010000001.1"/>
</dbReference>
<feature type="transmembrane region" description="Helical" evidence="1">
    <location>
        <begin position="7"/>
        <end position="26"/>
    </location>
</feature>
<dbReference type="Proteomes" id="UP000764837">
    <property type="component" value="Unassembled WGS sequence"/>
</dbReference>
<dbReference type="GO" id="GO:0008233">
    <property type="term" value="F:peptidase activity"/>
    <property type="evidence" value="ECO:0007669"/>
    <property type="project" value="UniProtKB-KW"/>
</dbReference>
<keyword evidence="2" id="KW-0378">Hydrolase</keyword>